<dbReference type="RefSeq" id="WP_085411287.1">
    <property type="nucleotide sequence ID" value="NZ_WAEL01000005.1"/>
</dbReference>
<reference evidence="1" key="1">
    <citation type="submission" date="2024-05" db="EMBL/GenBank/DDBJ databases">
        <authorList>
            <person name="Jung D.-H."/>
        </authorList>
    </citation>
    <scope>NUCLEOTIDE SEQUENCE</scope>
    <source>
        <strain evidence="1">JA-25</strain>
    </source>
</reference>
<proteinExistence type="predicted"/>
<keyword evidence="2" id="KW-1185">Reference proteome</keyword>
<dbReference type="Pfam" id="PF03640">
    <property type="entry name" value="Lipoprotein_15"/>
    <property type="match status" value="3"/>
</dbReference>
<dbReference type="InterPro" id="IPR005297">
    <property type="entry name" value="Lipoprotein_repeat"/>
</dbReference>
<sequence>MQYISRTFRLIGFALAITGVLSGCHTNDTATTPQPDIQLNTTSLGSVLTDQSGKTLYFFAADASGKSACSGTCLDAWPVFYKETPTLSTSLTAADFTTITRADGSKQTAFRGWPLYSYKSDSKAGDVLGDNVGKAWYVAKPDYSIMIGSGQLVGNDGKSYTKTYTEGTGTTLYLTDGLGKTLYAFANDKRGKNNYTKEDFSNNATWPLFEDAIKSLPSVLKAADFATTTAAGHTQVTYKGWPLYYFGPDAGIRGNTKGVSVPKPGIWPIVYTDSPDAP</sequence>
<comment type="caution">
    <text evidence="1">The sequence shown here is derived from an EMBL/GenBank/DDBJ whole genome shotgun (WGS) entry which is preliminary data.</text>
</comment>
<evidence type="ECO:0000313" key="1">
    <source>
        <dbReference type="EMBL" id="NID11587.1"/>
    </source>
</evidence>
<name>A0ABX0QKP7_9BACT</name>
<dbReference type="Proteomes" id="UP000606008">
    <property type="component" value="Unassembled WGS sequence"/>
</dbReference>
<evidence type="ECO:0008006" key="3">
    <source>
        <dbReference type="Google" id="ProtNLM"/>
    </source>
</evidence>
<dbReference type="EMBL" id="WAEL01000005">
    <property type="protein sequence ID" value="NID11587.1"/>
    <property type="molecule type" value="Genomic_DNA"/>
</dbReference>
<gene>
    <name evidence="1" type="ORF">F7231_15540</name>
</gene>
<protein>
    <recommendedName>
        <fullName evidence="3">Lipoprotein</fullName>
    </recommendedName>
</protein>
<dbReference type="PROSITE" id="PS51257">
    <property type="entry name" value="PROKAR_LIPOPROTEIN"/>
    <property type="match status" value="1"/>
</dbReference>
<dbReference type="PANTHER" id="PTHR39335">
    <property type="entry name" value="BLL4220 PROTEIN"/>
    <property type="match status" value="1"/>
</dbReference>
<accession>A0ABX0QKP7</accession>
<organism evidence="1 2">
    <name type="scientific">Fibrivirga algicola</name>
    <dbReference type="NCBI Taxonomy" id="2950420"/>
    <lineage>
        <taxon>Bacteria</taxon>
        <taxon>Pseudomonadati</taxon>
        <taxon>Bacteroidota</taxon>
        <taxon>Cytophagia</taxon>
        <taxon>Cytophagales</taxon>
        <taxon>Spirosomataceae</taxon>
        <taxon>Fibrivirga</taxon>
    </lineage>
</organism>
<evidence type="ECO:0000313" key="2">
    <source>
        <dbReference type="Proteomes" id="UP000606008"/>
    </source>
</evidence>
<dbReference type="PANTHER" id="PTHR39335:SF1">
    <property type="entry name" value="BLL4220 PROTEIN"/>
    <property type="match status" value="1"/>
</dbReference>